<evidence type="ECO:0000313" key="4">
    <source>
        <dbReference type="EMBL" id="CAH1056998.1"/>
    </source>
</evidence>
<protein>
    <recommendedName>
        <fullName evidence="3">HTH tetR-type domain-containing protein</fullName>
    </recommendedName>
</protein>
<sequence>MMTKEQRQMREREEMKEMILQAATLLIAEEGIEKLSIRKIAEKIEYSPGIIYHYFQGKDEIVVRYLQQKYTDMVAGLQSVQRKEEHELPPETLLRQSLEQWIRMTLSTSVEYRNVMLNDTPAVLSYTAVLFKGAAQERKAIGMLCQCLSRFESKEQHKESSIELTAQVIWSAAFGLIMRLIVEKDLPEDQVEALISCYLDSMVSIATREIREPLTQ</sequence>
<dbReference type="PANTHER" id="PTHR30055">
    <property type="entry name" value="HTH-TYPE TRANSCRIPTIONAL REGULATOR RUTR"/>
    <property type="match status" value="1"/>
</dbReference>
<evidence type="ECO:0000259" key="3">
    <source>
        <dbReference type="PROSITE" id="PS50977"/>
    </source>
</evidence>
<feature type="DNA-binding region" description="H-T-H motif" evidence="2">
    <location>
        <begin position="36"/>
        <end position="55"/>
    </location>
</feature>
<dbReference type="InterPro" id="IPR050109">
    <property type="entry name" value="HTH-type_TetR-like_transc_reg"/>
</dbReference>
<dbReference type="Gene3D" id="1.10.357.10">
    <property type="entry name" value="Tetracycline Repressor, domain 2"/>
    <property type="match status" value="1"/>
</dbReference>
<dbReference type="PROSITE" id="PS50977">
    <property type="entry name" value="HTH_TETR_2"/>
    <property type="match status" value="1"/>
</dbReference>
<feature type="domain" description="HTH tetR-type" evidence="3">
    <location>
        <begin position="13"/>
        <end position="73"/>
    </location>
</feature>
<evidence type="ECO:0000256" key="1">
    <source>
        <dbReference type="ARBA" id="ARBA00023125"/>
    </source>
</evidence>
<dbReference type="RefSeq" id="WP_234535383.1">
    <property type="nucleotide sequence ID" value="NZ_CAKMAB010000015.1"/>
</dbReference>
<dbReference type="PRINTS" id="PR00455">
    <property type="entry name" value="HTHTETR"/>
</dbReference>
<evidence type="ECO:0000256" key="2">
    <source>
        <dbReference type="PROSITE-ProRule" id="PRU00335"/>
    </source>
</evidence>
<gene>
    <name evidence="4" type="ORF">PAECIP111894_03153</name>
</gene>
<organism evidence="4 5">
    <name type="scientific">Paenibacillus pseudetheri</name>
    <dbReference type="NCBI Taxonomy" id="2897682"/>
    <lineage>
        <taxon>Bacteria</taxon>
        <taxon>Bacillati</taxon>
        <taxon>Bacillota</taxon>
        <taxon>Bacilli</taxon>
        <taxon>Bacillales</taxon>
        <taxon>Paenibacillaceae</taxon>
        <taxon>Paenibacillus</taxon>
    </lineage>
</organism>
<evidence type="ECO:0000313" key="5">
    <source>
        <dbReference type="Proteomes" id="UP000838749"/>
    </source>
</evidence>
<dbReference type="Pfam" id="PF00440">
    <property type="entry name" value="TetR_N"/>
    <property type="match status" value="1"/>
</dbReference>
<dbReference type="PANTHER" id="PTHR30055:SF212">
    <property type="entry name" value="TETR-FAMILY FAMILY TRANSCRIPTIONAL REGULATOR"/>
    <property type="match status" value="1"/>
</dbReference>
<keyword evidence="5" id="KW-1185">Reference proteome</keyword>
<proteinExistence type="predicted"/>
<dbReference type="EMBL" id="CAKMAB010000015">
    <property type="protein sequence ID" value="CAH1056998.1"/>
    <property type="molecule type" value="Genomic_DNA"/>
</dbReference>
<dbReference type="InterPro" id="IPR009057">
    <property type="entry name" value="Homeodomain-like_sf"/>
</dbReference>
<accession>A0ABN8FG48</accession>
<dbReference type="SUPFAM" id="SSF46689">
    <property type="entry name" value="Homeodomain-like"/>
    <property type="match status" value="1"/>
</dbReference>
<comment type="caution">
    <text evidence="4">The sequence shown here is derived from an EMBL/GenBank/DDBJ whole genome shotgun (WGS) entry which is preliminary data.</text>
</comment>
<dbReference type="InterPro" id="IPR001647">
    <property type="entry name" value="HTH_TetR"/>
</dbReference>
<name>A0ABN8FG48_9BACL</name>
<dbReference type="Proteomes" id="UP000838749">
    <property type="component" value="Unassembled WGS sequence"/>
</dbReference>
<keyword evidence="1 2" id="KW-0238">DNA-binding</keyword>
<reference evidence="4" key="1">
    <citation type="submission" date="2021-12" db="EMBL/GenBank/DDBJ databases">
        <authorList>
            <person name="Criscuolo A."/>
        </authorList>
    </citation>
    <scope>NUCLEOTIDE SEQUENCE</scope>
    <source>
        <strain evidence="4">CIP111894</strain>
    </source>
</reference>